<dbReference type="Proteomes" id="UP000011750">
    <property type="component" value="Chromosome A02"/>
</dbReference>
<protein>
    <submittedName>
        <fullName evidence="2">Uncharacterized protein</fullName>
    </submittedName>
</protein>
<keyword evidence="1" id="KW-1133">Transmembrane helix</keyword>
<evidence type="ECO:0000313" key="3">
    <source>
        <dbReference type="Proteomes" id="UP000011750"/>
    </source>
</evidence>
<dbReference type="HOGENOM" id="CLU_1442955_0_0_1"/>
<keyword evidence="3" id="KW-1185">Reference proteome</keyword>
<reference evidence="2" key="3">
    <citation type="submission" date="2023-03" db="UniProtKB">
        <authorList>
            <consortium name="EnsemblPlants"/>
        </authorList>
    </citation>
    <scope>IDENTIFICATION</scope>
    <source>
        <strain evidence="2">cv. Chiifu-401-42</strain>
    </source>
</reference>
<dbReference type="Gramene" id="Bra008181.1">
    <property type="protein sequence ID" value="Bra008181.1-P"/>
    <property type="gene ID" value="Bra008181"/>
</dbReference>
<name>M4CVD4_BRACM</name>
<accession>M4CVD4</accession>
<proteinExistence type="predicted"/>
<reference evidence="2 3" key="2">
    <citation type="journal article" date="2018" name="Hortic Res">
        <title>Improved Brassica rapa reference genome by single-molecule sequencing and chromosome conformation capture technologies.</title>
        <authorList>
            <person name="Zhang L."/>
            <person name="Cai X."/>
            <person name="Wu J."/>
            <person name="Liu M."/>
            <person name="Grob S."/>
            <person name="Cheng F."/>
            <person name="Liang J."/>
            <person name="Cai C."/>
            <person name="Liu Z."/>
            <person name="Liu B."/>
            <person name="Wang F."/>
            <person name="Li S."/>
            <person name="Liu F."/>
            <person name="Li X."/>
            <person name="Cheng L."/>
            <person name="Yang W."/>
            <person name="Li M.H."/>
            <person name="Grossniklaus U."/>
            <person name="Zheng H."/>
            <person name="Wang X."/>
        </authorList>
    </citation>
    <scope>NUCLEOTIDE SEQUENCE [LARGE SCALE GENOMIC DNA]</scope>
    <source>
        <strain evidence="2 3">cv. Chiifu-401-42</strain>
    </source>
</reference>
<dbReference type="InParanoid" id="M4CVD4"/>
<dbReference type="AlphaFoldDB" id="M4CVD4"/>
<reference evidence="2 3" key="1">
    <citation type="journal article" date="2011" name="Nat. Genet.">
        <title>The genome of the mesopolyploid crop species Brassica rapa.</title>
        <authorList>
            <consortium name="Brassica rapa Genome Sequencing Project Consortium"/>
            <person name="Wang X."/>
            <person name="Wang H."/>
            <person name="Wang J."/>
            <person name="Sun R."/>
            <person name="Wu J."/>
            <person name="Liu S."/>
            <person name="Bai Y."/>
            <person name="Mun J.H."/>
            <person name="Bancroft I."/>
            <person name="Cheng F."/>
            <person name="Huang S."/>
            <person name="Li X."/>
            <person name="Hua W."/>
            <person name="Wang J."/>
            <person name="Wang X."/>
            <person name="Freeling M."/>
            <person name="Pires J.C."/>
            <person name="Paterson A.H."/>
            <person name="Chalhoub B."/>
            <person name="Wang B."/>
            <person name="Hayward A."/>
            <person name="Sharpe A.G."/>
            <person name="Park B.S."/>
            <person name="Weisshaar B."/>
            <person name="Liu B."/>
            <person name="Li B."/>
            <person name="Liu B."/>
            <person name="Tong C."/>
            <person name="Song C."/>
            <person name="Duran C."/>
            <person name="Peng C."/>
            <person name="Geng C."/>
            <person name="Koh C."/>
            <person name="Lin C."/>
            <person name="Edwards D."/>
            <person name="Mu D."/>
            <person name="Shen D."/>
            <person name="Soumpourou E."/>
            <person name="Li F."/>
            <person name="Fraser F."/>
            <person name="Conant G."/>
            <person name="Lassalle G."/>
            <person name="King G.J."/>
            <person name="Bonnema G."/>
            <person name="Tang H."/>
            <person name="Wang H."/>
            <person name="Belcram H."/>
            <person name="Zhou H."/>
            <person name="Hirakawa H."/>
            <person name="Abe H."/>
            <person name="Guo H."/>
            <person name="Wang H."/>
            <person name="Jin H."/>
            <person name="Parkin I.A."/>
            <person name="Batley J."/>
            <person name="Kim J.S."/>
            <person name="Just J."/>
            <person name="Li J."/>
            <person name="Xu J."/>
            <person name="Deng J."/>
            <person name="Kim J.A."/>
            <person name="Li J."/>
            <person name="Yu J."/>
            <person name="Meng J."/>
            <person name="Wang J."/>
            <person name="Min J."/>
            <person name="Poulain J."/>
            <person name="Wang J."/>
            <person name="Hatakeyama K."/>
            <person name="Wu K."/>
            <person name="Wang L."/>
            <person name="Fang L."/>
            <person name="Trick M."/>
            <person name="Links M.G."/>
            <person name="Zhao M."/>
            <person name="Jin M."/>
            <person name="Ramchiary N."/>
            <person name="Drou N."/>
            <person name="Berkman P.J."/>
            <person name="Cai Q."/>
            <person name="Huang Q."/>
            <person name="Li R."/>
            <person name="Tabata S."/>
            <person name="Cheng S."/>
            <person name="Zhang S."/>
            <person name="Zhang S."/>
            <person name="Huang S."/>
            <person name="Sato S."/>
            <person name="Sun S."/>
            <person name="Kwon S.J."/>
            <person name="Choi S.R."/>
            <person name="Lee T.H."/>
            <person name="Fan W."/>
            <person name="Zhao X."/>
            <person name="Tan X."/>
            <person name="Xu X."/>
            <person name="Wang Y."/>
            <person name="Qiu Y."/>
            <person name="Yin Y."/>
            <person name="Li Y."/>
            <person name="Du Y."/>
            <person name="Liao Y."/>
            <person name="Lim Y."/>
            <person name="Narusaka Y."/>
            <person name="Wang Y."/>
            <person name="Wang Z."/>
            <person name="Li Z."/>
            <person name="Wang Z."/>
            <person name="Xiong Z."/>
            <person name="Zhang Z."/>
        </authorList>
    </citation>
    <scope>NUCLEOTIDE SEQUENCE [LARGE SCALE GENOMIC DNA]</scope>
    <source>
        <strain evidence="2 3">cv. Chiifu-401-42</strain>
    </source>
</reference>
<feature type="transmembrane region" description="Helical" evidence="1">
    <location>
        <begin position="38"/>
        <end position="63"/>
    </location>
</feature>
<organism evidence="2 3">
    <name type="scientific">Brassica campestris</name>
    <name type="common">Field mustard</name>
    <dbReference type="NCBI Taxonomy" id="3711"/>
    <lineage>
        <taxon>Eukaryota</taxon>
        <taxon>Viridiplantae</taxon>
        <taxon>Streptophyta</taxon>
        <taxon>Embryophyta</taxon>
        <taxon>Tracheophyta</taxon>
        <taxon>Spermatophyta</taxon>
        <taxon>Magnoliopsida</taxon>
        <taxon>eudicotyledons</taxon>
        <taxon>Gunneridae</taxon>
        <taxon>Pentapetalae</taxon>
        <taxon>rosids</taxon>
        <taxon>malvids</taxon>
        <taxon>Brassicales</taxon>
        <taxon>Brassicaceae</taxon>
        <taxon>Brassiceae</taxon>
        <taxon>Brassica</taxon>
    </lineage>
</organism>
<evidence type="ECO:0000313" key="2">
    <source>
        <dbReference type="EnsemblPlants" id="Bra008181.1-P"/>
    </source>
</evidence>
<dbReference type="STRING" id="51351.M4CVD4"/>
<evidence type="ECO:0000256" key="1">
    <source>
        <dbReference type="SAM" id="Phobius"/>
    </source>
</evidence>
<dbReference type="eggNOG" id="KOG1505">
    <property type="taxonomic scope" value="Eukaryota"/>
</dbReference>
<dbReference type="OMA" id="QENFEWL"/>
<keyword evidence="1" id="KW-0812">Transmembrane</keyword>
<dbReference type="EnsemblPlants" id="Bra008181.1">
    <property type="protein sequence ID" value="Bra008181.1-P"/>
    <property type="gene ID" value="Bra008181"/>
</dbReference>
<sequence length="188" mass="21515">MLKLSLDITSSDECFDLIAGFIEHRDCTVLMMRTLRDVIILLIFLSTAFMFLIYFAPPFALALRLLSVHQSRKSTSFIFVKRNAREAKSLQPKLVFQRYQTYFYSPVRYKDAAISVNGQLLHCNGRKFIDRAVRLVAAGLMLKLKQTQADNEGQENFEWLPLVAALMKLTGLSSMKDGQRGLYAMFKS</sequence>
<keyword evidence="1" id="KW-0472">Membrane</keyword>